<protein>
    <submittedName>
        <fullName evidence="2">Uncharacterized protein</fullName>
    </submittedName>
</protein>
<keyword evidence="4" id="KW-1185">Reference proteome</keyword>
<comment type="caution">
    <text evidence="2">The sequence shown here is derived from an EMBL/GenBank/DDBJ whole genome shotgun (WGS) entry which is preliminary data.</text>
</comment>
<accession>A0A821WIV4</accession>
<feature type="compositionally biased region" description="Polar residues" evidence="1">
    <location>
        <begin position="1"/>
        <end position="13"/>
    </location>
</feature>
<gene>
    <name evidence="2" type="ORF">UJA718_LOCUS46732</name>
    <name evidence="3" type="ORF">UJA718_LOCUS46882</name>
</gene>
<evidence type="ECO:0000313" key="4">
    <source>
        <dbReference type="Proteomes" id="UP000663873"/>
    </source>
</evidence>
<proteinExistence type="predicted"/>
<name>A0A821WIV4_9BILA</name>
<dbReference type="EMBL" id="CAJOBP010086140">
    <property type="protein sequence ID" value="CAF4931319.1"/>
    <property type="molecule type" value="Genomic_DNA"/>
</dbReference>
<evidence type="ECO:0000313" key="2">
    <source>
        <dbReference type="EMBL" id="CAF4928018.1"/>
    </source>
</evidence>
<organism evidence="2 4">
    <name type="scientific">Rotaria socialis</name>
    <dbReference type="NCBI Taxonomy" id="392032"/>
    <lineage>
        <taxon>Eukaryota</taxon>
        <taxon>Metazoa</taxon>
        <taxon>Spiralia</taxon>
        <taxon>Gnathifera</taxon>
        <taxon>Rotifera</taxon>
        <taxon>Eurotatoria</taxon>
        <taxon>Bdelloidea</taxon>
        <taxon>Philodinida</taxon>
        <taxon>Philodinidae</taxon>
        <taxon>Rotaria</taxon>
    </lineage>
</organism>
<feature type="region of interest" description="Disordered" evidence="1">
    <location>
        <begin position="1"/>
        <end position="30"/>
    </location>
</feature>
<dbReference type="EMBL" id="CAJOBP010085174">
    <property type="protein sequence ID" value="CAF4928018.1"/>
    <property type="molecule type" value="Genomic_DNA"/>
</dbReference>
<dbReference type="Proteomes" id="UP000663873">
    <property type="component" value="Unassembled WGS sequence"/>
</dbReference>
<feature type="non-terminal residue" evidence="2">
    <location>
        <position position="68"/>
    </location>
</feature>
<reference evidence="2" key="1">
    <citation type="submission" date="2021-02" db="EMBL/GenBank/DDBJ databases">
        <authorList>
            <person name="Nowell W R."/>
        </authorList>
    </citation>
    <scope>NUCLEOTIDE SEQUENCE</scope>
</reference>
<evidence type="ECO:0000313" key="3">
    <source>
        <dbReference type="EMBL" id="CAF4931319.1"/>
    </source>
</evidence>
<dbReference type="AlphaFoldDB" id="A0A821WIV4"/>
<evidence type="ECO:0000256" key="1">
    <source>
        <dbReference type="SAM" id="MobiDB-lite"/>
    </source>
</evidence>
<sequence>MQTPYRNNNNNKQYSHEPQMLSPSPTRENFDENKQILNDSKQSIDMELNMNCMEEQLTEAQLVHCPVK</sequence>